<dbReference type="GO" id="GO:0004252">
    <property type="term" value="F:serine-type endopeptidase activity"/>
    <property type="evidence" value="ECO:0007669"/>
    <property type="project" value="UniProtKB-UniRule"/>
</dbReference>
<dbReference type="InterPro" id="IPR036852">
    <property type="entry name" value="Peptidase_S8/S53_dom_sf"/>
</dbReference>
<dbReference type="InterPro" id="IPR026444">
    <property type="entry name" value="Secre_tail"/>
</dbReference>
<protein>
    <submittedName>
        <fullName evidence="9">Putative secreted protein (Por secretion system target)</fullName>
    </submittedName>
</protein>
<dbReference type="InterPro" id="IPR017317">
    <property type="entry name" value="Pept_S8_subtilisin_bacteroid-2"/>
</dbReference>
<dbReference type="AlphaFoldDB" id="A0A369A7A8"/>
<dbReference type="PROSITE" id="PS00138">
    <property type="entry name" value="SUBTILASE_SER"/>
    <property type="match status" value="1"/>
</dbReference>
<gene>
    <name evidence="9" type="ORF">DES35_103199</name>
</gene>
<feature type="domain" description="Peptidase S8/S53" evidence="7">
    <location>
        <begin position="156"/>
        <end position="428"/>
    </location>
</feature>
<dbReference type="RefSeq" id="WP_051889313.1">
    <property type="nucleotide sequence ID" value="NZ_BHZF01000003.1"/>
</dbReference>
<organism evidence="9 10">
    <name type="scientific">Schleiferia thermophila</name>
    <dbReference type="NCBI Taxonomy" id="884107"/>
    <lineage>
        <taxon>Bacteria</taxon>
        <taxon>Pseudomonadati</taxon>
        <taxon>Bacteroidota</taxon>
        <taxon>Flavobacteriia</taxon>
        <taxon>Flavobacteriales</taxon>
        <taxon>Schleiferiaceae</taxon>
        <taxon>Schleiferia</taxon>
    </lineage>
</organism>
<dbReference type="PANTHER" id="PTHR43806">
    <property type="entry name" value="PEPTIDASE S8"/>
    <property type="match status" value="1"/>
</dbReference>
<dbReference type="PRINTS" id="PR00723">
    <property type="entry name" value="SUBTILISIN"/>
</dbReference>
<feature type="domain" description="Secretion system C-terminal sorting" evidence="8">
    <location>
        <begin position="454"/>
        <end position="522"/>
    </location>
</feature>
<dbReference type="InterPro" id="IPR015500">
    <property type="entry name" value="Peptidase_S8_subtilisin-rel"/>
</dbReference>
<feature type="active site" description="Charge relay system" evidence="6">
    <location>
        <position position="164"/>
    </location>
</feature>
<dbReference type="InterPro" id="IPR000209">
    <property type="entry name" value="Peptidase_S8/S53_dom"/>
</dbReference>
<dbReference type="Pfam" id="PF00082">
    <property type="entry name" value="Peptidase_S8"/>
    <property type="match status" value="1"/>
</dbReference>
<proteinExistence type="inferred from homology"/>
<dbReference type="InterPro" id="IPR023828">
    <property type="entry name" value="Peptidase_S8_Ser-AS"/>
</dbReference>
<dbReference type="PROSITE" id="PS51892">
    <property type="entry name" value="SUBTILASE"/>
    <property type="match status" value="1"/>
</dbReference>
<feature type="active site" description="Charge relay system" evidence="6">
    <location>
        <position position="382"/>
    </location>
</feature>
<comment type="caution">
    <text evidence="9">The sequence shown here is derived from an EMBL/GenBank/DDBJ whole genome shotgun (WGS) entry which is preliminary data.</text>
</comment>
<name>A0A369A7A8_9FLAO</name>
<evidence type="ECO:0000256" key="2">
    <source>
        <dbReference type="ARBA" id="ARBA00022670"/>
    </source>
</evidence>
<dbReference type="InterPro" id="IPR050131">
    <property type="entry name" value="Peptidase_S8_subtilisin-like"/>
</dbReference>
<keyword evidence="2 6" id="KW-0645">Protease</keyword>
<dbReference type="Proteomes" id="UP000253517">
    <property type="component" value="Unassembled WGS sequence"/>
</dbReference>
<dbReference type="Gene3D" id="3.40.50.200">
    <property type="entry name" value="Peptidase S8/S53 domain"/>
    <property type="match status" value="1"/>
</dbReference>
<accession>A0A369A7A8</accession>
<keyword evidence="10" id="KW-1185">Reference proteome</keyword>
<dbReference type="PANTHER" id="PTHR43806:SF67">
    <property type="entry name" value="EGF-LIKE DOMAIN-CONTAINING PROTEIN"/>
    <property type="match status" value="1"/>
</dbReference>
<evidence type="ECO:0000313" key="9">
    <source>
        <dbReference type="EMBL" id="RCX03314.1"/>
    </source>
</evidence>
<dbReference type="Pfam" id="PF18962">
    <property type="entry name" value="Por_Secre_tail"/>
    <property type="match status" value="1"/>
</dbReference>
<evidence type="ECO:0000313" key="10">
    <source>
        <dbReference type="Proteomes" id="UP000253517"/>
    </source>
</evidence>
<sequence length="524" mass="57946">MRILFVLFYVFLLLNVYGQEDHFIIYLTDKGSSYELMNQPELFLSKRAILRKEVYGIPLDESDLPVCKVYQRKVSDVLKGRGRLLQKSKWLNALFVEAPFEIVDEIQQLPFVQQIVHYRPSRSQLTRTQVVNHGLSRPQIEMLHGEYLHNQGFLGQGMLIAVFDGGYFNANTATVFDSLWQQGRVKLTFNFNNNTTNIFFPGSHGTSVLGVLASLVPGQMVGTAPKADYILLQTEYEPTETRQEEYNWLAGAELSDSMGVDIINSSLGYNTFDDPSDNYTLSQLDGQTAIVTQAALFAARKGILVVNSAGNEGNKSWGKILFPADADSILAVGGVNSAGQRVNFSSMGPTADGRIKPDIAAQAFQVITINSSGNATTANGTSFSAPLISGLAACLWQAFPNKNFFEIRNAILQSGNQASNPDTLLGYGIPNFQLAASLLLSSQEFVEDDIAVSVYPVPANDAIFLSTNKQVREITVFDGYGRNILYSEHYNSVNGIDIRHLPAGLYFIQFKSGETTFTRKFIKH</sequence>
<comment type="similarity">
    <text evidence="1 6">Belongs to the peptidase S8 family.</text>
</comment>
<keyword evidence="5 6" id="KW-0720">Serine protease</keyword>
<evidence type="ECO:0000256" key="4">
    <source>
        <dbReference type="ARBA" id="ARBA00022801"/>
    </source>
</evidence>
<evidence type="ECO:0000259" key="7">
    <source>
        <dbReference type="Pfam" id="PF00082"/>
    </source>
</evidence>
<dbReference type="EMBL" id="QPJS01000003">
    <property type="protein sequence ID" value="RCX03314.1"/>
    <property type="molecule type" value="Genomic_DNA"/>
</dbReference>
<evidence type="ECO:0000256" key="6">
    <source>
        <dbReference type="PROSITE-ProRule" id="PRU01240"/>
    </source>
</evidence>
<keyword evidence="3" id="KW-0732">Signal</keyword>
<dbReference type="GO" id="GO:0006508">
    <property type="term" value="P:proteolysis"/>
    <property type="evidence" value="ECO:0007669"/>
    <property type="project" value="UniProtKB-KW"/>
</dbReference>
<dbReference type="SUPFAM" id="SSF52743">
    <property type="entry name" value="Subtilisin-like"/>
    <property type="match status" value="1"/>
</dbReference>
<evidence type="ECO:0000256" key="1">
    <source>
        <dbReference type="ARBA" id="ARBA00011073"/>
    </source>
</evidence>
<keyword evidence="4 6" id="KW-0378">Hydrolase</keyword>
<evidence type="ECO:0000259" key="8">
    <source>
        <dbReference type="Pfam" id="PF18962"/>
    </source>
</evidence>
<evidence type="ECO:0000256" key="5">
    <source>
        <dbReference type="ARBA" id="ARBA00022825"/>
    </source>
</evidence>
<dbReference type="PIRSF" id="PIRSF037903">
    <property type="entry name" value="Subtilisin_rel_GFO_2223"/>
    <property type="match status" value="1"/>
</dbReference>
<evidence type="ECO:0000256" key="3">
    <source>
        <dbReference type="ARBA" id="ARBA00022729"/>
    </source>
</evidence>
<feature type="active site" description="Charge relay system" evidence="6">
    <location>
        <position position="204"/>
    </location>
</feature>
<dbReference type="NCBIfam" id="TIGR04183">
    <property type="entry name" value="Por_Secre_tail"/>
    <property type="match status" value="1"/>
</dbReference>
<reference evidence="9 10" key="1">
    <citation type="submission" date="2018-07" db="EMBL/GenBank/DDBJ databases">
        <title>Genomic Encyclopedia of Type Strains, Phase IV (KMG-IV): sequencing the most valuable type-strain genomes for metagenomic binning, comparative biology and taxonomic classification.</title>
        <authorList>
            <person name="Goeker M."/>
        </authorList>
    </citation>
    <scope>NUCLEOTIDE SEQUENCE [LARGE SCALE GENOMIC DNA]</scope>
    <source>
        <strain evidence="9 10">DSM 21410</strain>
    </source>
</reference>